<evidence type="ECO:0000256" key="1">
    <source>
        <dbReference type="ARBA" id="ARBA00022729"/>
    </source>
</evidence>
<sequence length="153" mass="17500">MKNLFLLFVCALVFNVSAQEEHVSNLNWLTDIDEAKAISSKENKPILVYFTGSDWCPPCKMLKQDFFNSTKFEEKAKGMVLLMVDMPRKVDVITKEQKAKNSNLVRQYNSRGSYPNIVALNSKGAVLGELSGYTFLRETDRHYAFVDSILENY</sequence>
<evidence type="ECO:0000259" key="3">
    <source>
        <dbReference type="PROSITE" id="PS51352"/>
    </source>
</evidence>
<evidence type="ECO:0000313" key="4">
    <source>
        <dbReference type="EMBL" id="MFD2823810.1"/>
    </source>
</evidence>
<name>A0ABW5WRJ9_9FLAO</name>
<dbReference type="Gene3D" id="3.40.30.10">
    <property type="entry name" value="Glutaredoxin"/>
    <property type="match status" value="1"/>
</dbReference>
<dbReference type="Proteomes" id="UP001597533">
    <property type="component" value="Unassembled WGS sequence"/>
</dbReference>
<reference evidence="5" key="1">
    <citation type="journal article" date="2019" name="Int. J. Syst. Evol. Microbiol.">
        <title>The Global Catalogue of Microorganisms (GCM) 10K type strain sequencing project: providing services to taxonomists for standard genome sequencing and annotation.</title>
        <authorList>
            <consortium name="The Broad Institute Genomics Platform"/>
            <consortium name="The Broad Institute Genome Sequencing Center for Infectious Disease"/>
            <person name="Wu L."/>
            <person name="Ma J."/>
        </authorList>
    </citation>
    <scope>NUCLEOTIDE SEQUENCE [LARGE SCALE GENOMIC DNA]</scope>
    <source>
        <strain evidence="5">KCTC 32141</strain>
    </source>
</reference>
<dbReference type="InterPro" id="IPR036249">
    <property type="entry name" value="Thioredoxin-like_sf"/>
</dbReference>
<dbReference type="SUPFAM" id="SSF52833">
    <property type="entry name" value="Thioredoxin-like"/>
    <property type="match status" value="1"/>
</dbReference>
<gene>
    <name evidence="4" type="ORF">ACFS5M_09020</name>
</gene>
<protein>
    <submittedName>
        <fullName evidence="4">Thioredoxin family protein</fullName>
    </submittedName>
</protein>
<feature type="signal peptide" evidence="2">
    <location>
        <begin position="1"/>
        <end position="18"/>
    </location>
</feature>
<dbReference type="Pfam" id="PF13899">
    <property type="entry name" value="Thioredoxin_7"/>
    <property type="match status" value="1"/>
</dbReference>
<organism evidence="4 5">
    <name type="scientific">Lacinutrix iliipiscaria</name>
    <dbReference type="NCBI Taxonomy" id="1230532"/>
    <lineage>
        <taxon>Bacteria</taxon>
        <taxon>Pseudomonadati</taxon>
        <taxon>Bacteroidota</taxon>
        <taxon>Flavobacteriia</taxon>
        <taxon>Flavobacteriales</taxon>
        <taxon>Flavobacteriaceae</taxon>
        <taxon>Lacinutrix</taxon>
    </lineage>
</organism>
<dbReference type="InterPro" id="IPR051099">
    <property type="entry name" value="AGR/TXD"/>
</dbReference>
<evidence type="ECO:0000256" key="2">
    <source>
        <dbReference type="SAM" id="SignalP"/>
    </source>
</evidence>
<dbReference type="PANTHER" id="PTHR15337:SF11">
    <property type="entry name" value="THIOREDOXIN DOMAIN-CONTAINING PROTEIN"/>
    <property type="match status" value="1"/>
</dbReference>
<dbReference type="RefSeq" id="WP_183488031.1">
    <property type="nucleotide sequence ID" value="NZ_JBHUOV010000002.1"/>
</dbReference>
<keyword evidence="5" id="KW-1185">Reference proteome</keyword>
<proteinExistence type="predicted"/>
<comment type="caution">
    <text evidence="4">The sequence shown here is derived from an EMBL/GenBank/DDBJ whole genome shotgun (WGS) entry which is preliminary data.</text>
</comment>
<dbReference type="InterPro" id="IPR013766">
    <property type="entry name" value="Thioredoxin_domain"/>
</dbReference>
<feature type="domain" description="Thioredoxin" evidence="3">
    <location>
        <begin position="5"/>
        <end position="151"/>
    </location>
</feature>
<dbReference type="EMBL" id="JBHUOV010000002">
    <property type="protein sequence ID" value="MFD2823810.1"/>
    <property type="molecule type" value="Genomic_DNA"/>
</dbReference>
<feature type="chain" id="PRO_5046755258" evidence="2">
    <location>
        <begin position="19"/>
        <end position="153"/>
    </location>
</feature>
<dbReference type="PROSITE" id="PS51352">
    <property type="entry name" value="THIOREDOXIN_2"/>
    <property type="match status" value="1"/>
</dbReference>
<keyword evidence="1 2" id="KW-0732">Signal</keyword>
<accession>A0ABW5WRJ9</accession>
<evidence type="ECO:0000313" key="5">
    <source>
        <dbReference type="Proteomes" id="UP001597533"/>
    </source>
</evidence>
<dbReference type="PANTHER" id="PTHR15337">
    <property type="entry name" value="ANTERIOR GRADIENT PROTEIN-RELATED"/>
    <property type="match status" value="1"/>
</dbReference>